<dbReference type="STRING" id="76728.AQ490_18855"/>
<dbReference type="Gene3D" id="3.30.43.10">
    <property type="entry name" value="Uridine Diphospho-n-acetylenolpyruvylglucosamine Reductase, domain 2"/>
    <property type="match status" value="1"/>
</dbReference>
<dbReference type="GO" id="GO:0016491">
    <property type="term" value="F:oxidoreductase activity"/>
    <property type="evidence" value="ECO:0007669"/>
    <property type="project" value="UniProtKB-KW"/>
</dbReference>
<dbReference type="InterPro" id="IPR036683">
    <property type="entry name" value="CO_DH_flav_C_dom_sf"/>
</dbReference>
<name>A0A0T6LUR3_WENVI</name>
<dbReference type="Pfam" id="PF03450">
    <property type="entry name" value="CO_deh_flav_C"/>
    <property type="match status" value="1"/>
</dbReference>
<dbReference type="EMBL" id="LLZU01000010">
    <property type="protein sequence ID" value="KRV49870.1"/>
    <property type="molecule type" value="Genomic_DNA"/>
</dbReference>
<reference evidence="3 4" key="1">
    <citation type="submission" date="2015-10" db="EMBL/GenBank/DDBJ databases">
        <title>Draft genome sequence of pyrrolomycin-producing Streptomyces vitaminophilus.</title>
        <authorList>
            <person name="Graham D.E."/>
            <person name="Mahan K.M."/>
            <person name="Klingeman D.M."/>
            <person name="Hettich R.L."/>
            <person name="Parry R.J."/>
        </authorList>
    </citation>
    <scope>NUCLEOTIDE SEQUENCE [LARGE SCALE GENOMIC DNA]</scope>
    <source>
        <strain evidence="3 4">ATCC 31673</strain>
    </source>
</reference>
<comment type="caution">
    <text evidence="3">The sequence shown here is derived from an EMBL/GenBank/DDBJ whole genome shotgun (WGS) entry which is preliminary data.</text>
</comment>
<dbReference type="PANTHER" id="PTHR42659:SF1">
    <property type="entry name" value="OXIDOREDUCTASE"/>
    <property type="match status" value="1"/>
</dbReference>
<dbReference type="InterPro" id="IPR016166">
    <property type="entry name" value="FAD-bd_PCMH"/>
</dbReference>
<dbReference type="InterPro" id="IPR016167">
    <property type="entry name" value="FAD-bd_PCMH_sub1"/>
</dbReference>
<evidence type="ECO:0000313" key="3">
    <source>
        <dbReference type="EMBL" id="KRV49870.1"/>
    </source>
</evidence>
<dbReference type="Gene3D" id="3.30.390.50">
    <property type="entry name" value="CO dehydrogenase flavoprotein, C-terminal domain"/>
    <property type="match status" value="1"/>
</dbReference>
<dbReference type="Pfam" id="PF00941">
    <property type="entry name" value="FAD_binding_5"/>
    <property type="match status" value="1"/>
</dbReference>
<keyword evidence="4" id="KW-1185">Reference proteome</keyword>
<dbReference type="RefSeq" id="WP_026220739.1">
    <property type="nucleotide sequence ID" value="NZ_LLZU01000010.1"/>
</dbReference>
<dbReference type="Proteomes" id="UP000050867">
    <property type="component" value="Unassembled WGS sequence"/>
</dbReference>
<dbReference type="AlphaFoldDB" id="A0A0T6LUR3"/>
<dbReference type="InterPro" id="IPR051312">
    <property type="entry name" value="Diverse_Substr_Oxidored"/>
</dbReference>
<dbReference type="eggNOG" id="COG1319">
    <property type="taxonomic scope" value="Bacteria"/>
</dbReference>
<protein>
    <submittedName>
        <fullName evidence="3">Molybdopterin dehydrogenase</fullName>
    </submittedName>
</protein>
<dbReference type="InterPro" id="IPR002346">
    <property type="entry name" value="Mopterin_DH_FAD-bd"/>
</dbReference>
<proteinExistence type="predicted"/>
<dbReference type="SUPFAM" id="SSF55447">
    <property type="entry name" value="CO dehydrogenase flavoprotein C-terminal domain-like"/>
    <property type="match status" value="1"/>
</dbReference>
<dbReference type="InterPro" id="IPR036318">
    <property type="entry name" value="FAD-bd_PCMH-like_sf"/>
</dbReference>
<keyword evidence="1" id="KW-0560">Oxidoreductase</keyword>
<dbReference type="InterPro" id="IPR016169">
    <property type="entry name" value="FAD-bd_PCMH_sub2"/>
</dbReference>
<gene>
    <name evidence="3" type="ORF">AQ490_18855</name>
</gene>
<organism evidence="3 4">
    <name type="scientific">Wenjunlia vitaminophila</name>
    <name type="common">Streptomyces vitaminophilus</name>
    <dbReference type="NCBI Taxonomy" id="76728"/>
    <lineage>
        <taxon>Bacteria</taxon>
        <taxon>Bacillati</taxon>
        <taxon>Actinomycetota</taxon>
        <taxon>Actinomycetes</taxon>
        <taxon>Kitasatosporales</taxon>
        <taxon>Streptomycetaceae</taxon>
        <taxon>Wenjunlia</taxon>
    </lineage>
</organism>
<dbReference type="SMART" id="SM01092">
    <property type="entry name" value="CO_deh_flav_C"/>
    <property type="match status" value="1"/>
</dbReference>
<dbReference type="Gene3D" id="3.30.465.10">
    <property type="match status" value="2"/>
</dbReference>
<dbReference type="InterPro" id="IPR005107">
    <property type="entry name" value="CO_DH_flav_C"/>
</dbReference>
<evidence type="ECO:0000259" key="2">
    <source>
        <dbReference type="PROSITE" id="PS51387"/>
    </source>
</evidence>
<dbReference type="GO" id="GO:0071949">
    <property type="term" value="F:FAD binding"/>
    <property type="evidence" value="ECO:0007669"/>
    <property type="project" value="InterPro"/>
</dbReference>
<feature type="domain" description="FAD-binding PCMH-type" evidence="2">
    <location>
        <begin position="1"/>
        <end position="222"/>
    </location>
</feature>
<evidence type="ECO:0000313" key="4">
    <source>
        <dbReference type="Proteomes" id="UP000050867"/>
    </source>
</evidence>
<dbReference type="OrthoDB" id="9814706at2"/>
<dbReference type="PROSITE" id="PS51387">
    <property type="entry name" value="FAD_PCMH"/>
    <property type="match status" value="1"/>
</dbReference>
<sequence>MRTLRYQRPEGVEAAVSAVNATPGARYLGGGTNLVDLMKLGVETPDLLVDVSGLPHHDIEELPGGGVRIGAAVRNSDLAADPLVRTRYPVVSQALLAGASDQLRNVATVGGNLLQRTRCLYFQDAGKPCNKRAPGTGCPAIEGVHRNLAILGASPHCVATHPSDLAVALAALDAQVLVEGGTGPREIPLTELHRLPGDRPERDTVLEHGDLITHVRLPAAPEAVNSAYRKARDRASFAFALSSVGAALEVRDGLVHRVRLALGGVAPKPWRARAAEERLRGAPATPEAFTRAVEAELSVAEPLRDNAFKVPLTRHLAVRVLCDLAGRAGGPR</sequence>
<accession>A0A0T6LUR3</accession>
<dbReference type="PANTHER" id="PTHR42659">
    <property type="entry name" value="XANTHINE DEHYDROGENASE SUBUNIT C-RELATED"/>
    <property type="match status" value="1"/>
</dbReference>
<evidence type="ECO:0000256" key="1">
    <source>
        <dbReference type="ARBA" id="ARBA00023002"/>
    </source>
</evidence>
<dbReference type="SUPFAM" id="SSF56176">
    <property type="entry name" value="FAD-binding/transporter-associated domain-like"/>
    <property type="match status" value="1"/>
</dbReference>